<dbReference type="Proteomes" id="UP000076727">
    <property type="component" value="Unassembled WGS sequence"/>
</dbReference>
<feature type="region of interest" description="Disordered" evidence="1">
    <location>
        <begin position="107"/>
        <end position="167"/>
    </location>
</feature>
<dbReference type="EMBL" id="KV429133">
    <property type="protein sequence ID" value="KZT64303.1"/>
    <property type="molecule type" value="Genomic_DNA"/>
</dbReference>
<dbReference type="OrthoDB" id="2802726at2759"/>
<proteinExistence type="predicted"/>
<evidence type="ECO:0000313" key="3">
    <source>
        <dbReference type="Proteomes" id="UP000076727"/>
    </source>
</evidence>
<organism evidence="2 3">
    <name type="scientific">Daedalea quercina L-15889</name>
    <dbReference type="NCBI Taxonomy" id="1314783"/>
    <lineage>
        <taxon>Eukaryota</taxon>
        <taxon>Fungi</taxon>
        <taxon>Dikarya</taxon>
        <taxon>Basidiomycota</taxon>
        <taxon>Agaricomycotina</taxon>
        <taxon>Agaricomycetes</taxon>
        <taxon>Polyporales</taxon>
        <taxon>Fomitopsis</taxon>
    </lineage>
</organism>
<gene>
    <name evidence="2" type="ORF">DAEQUDRAFT_769814</name>
</gene>
<sequence length="231" mass="25717">MSTALHINTIHDIISAVERSDTPLGCFTSSSSMRKRARYLSSEAHTLLSMLKFRGEMSEAKKTDYERLYARYQRAEYYTDARAQLDAAKDLWSFALNEAGHTSHDLINRTSSMPLPHRASDPSRTPSRALVVPPMMPPRLTFSRPGEWHPRPPPQFRGSSGPSAACYEPGPPPLAPSRRTYAPVPWPPPAPPFVAMPAAVPVLTMVPEFAQPARPPIASAQWFAPPIPRHW</sequence>
<reference evidence="2 3" key="1">
    <citation type="journal article" date="2016" name="Mol. Biol. Evol.">
        <title>Comparative Genomics of Early-Diverging Mushroom-Forming Fungi Provides Insights into the Origins of Lignocellulose Decay Capabilities.</title>
        <authorList>
            <person name="Nagy L.G."/>
            <person name="Riley R."/>
            <person name="Tritt A."/>
            <person name="Adam C."/>
            <person name="Daum C."/>
            <person name="Floudas D."/>
            <person name="Sun H."/>
            <person name="Yadav J.S."/>
            <person name="Pangilinan J."/>
            <person name="Larsson K.H."/>
            <person name="Matsuura K."/>
            <person name="Barry K."/>
            <person name="Labutti K."/>
            <person name="Kuo R."/>
            <person name="Ohm R.A."/>
            <person name="Bhattacharya S.S."/>
            <person name="Shirouzu T."/>
            <person name="Yoshinaga Y."/>
            <person name="Martin F.M."/>
            <person name="Grigoriev I.V."/>
            <person name="Hibbett D.S."/>
        </authorList>
    </citation>
    <scope>NUCLEOTIDE SEQUENCE [LARGE SCALE GENOMIC DNA]</scope>
    <source>
        <strain evidence="2 3">L-15889</strain>
    </source>
</reference>
<evidence type="ECO:0000313" key="2">
    <source>
        <dbReference type="EMBL" id="KZT64303.1"/>
    </source>
</evidence>
<protein>
    <submittedName>
        <fullName evidence="2">Uncharacterized protein</fullName>
    </submittedName>
</protein>
<name>A0A165LE98_9APHY</name>
<evidence type="ECO:0000256" key="1">
    <source>
        <dbReference type="SAM" id="MobiDB-lite"/>
    </source>
</evidence>
<keyword evidence="3" id="KW-1185">Reference proteome</keyword>
<accession>A0A165LE98</accession>
<dbReference type="AlphaFoldDB" id="A0A165LE98"/>